<evidence type="ECO:0000256" key="1">
    <source>
        <dbReference type="ARBA" id="ARBA00022723"/>
    </source>
</evidence>
<keyword evidence="4" id="KW-0862">Zinc</keyword>
<dbReference type="InterPro" id="IPR053192">
    <property type="entry name" value="Vacuole_Formation_Reg"/>
</dbReference>
<reference evidence="6 7" key="1">
    <citation type="journal article" date="2017" name="Nat. Commun.">
        <title>Genome assembly with in vitro proximity ligation data and whole-genome triplication in lettuce.</title>
        <authorList>
            <person name="Reyes-Chin-Wo S."/>
            <person name="Wang Z."/>
            <person name="Yang X."/>
            <person name="Kozik A."/>
            <person name="Arikit S."/>
            <person name="Song C."/>
            <person name="Xia L."/>
            <person name="Froenicke L."/>
            <person name="Lavelle D.O."/>
            <person name="Truco M.J."/>
            <person name="Xia R."/>
            <person name="Zhu S."/>
            <person name="Xu C."/>
            <person name="Xu H."/>
            <person name="Xu X."/>
            <person name="Cox K."/>
            <person name="Korf I."/>
            <person name="Meyers B.C."/>
            <person name="Michelmore R.W."/>
        </authorList>
    </citation>
    <scope>NUCLEOTIDE SEQUENCE [LARGE SCALE GENOMIC DNA]</scope>
    <source>
        <strain evidence="7">cv. Salinas</strain>
        <tissue evidence="6">Seedlings</tissue>
    </source>
</reference>
<gene>
    <name evidence="6" type="ORF">LSAT_V11C200079670</name>
</gene>
<dbReference type="InterPro" id="IPR001965">
    <property type="entry name" value="Znf_PHD"/>
</dbReference>
<dbReference type="AlphaFoldDB" id="A0A9R1WDA0"/>
<dbReference type="InterPro" id="IPR004146">
    <property type="entry name" value="DC1"/>
</dbReference>
<accession>A0A9R1WDA0</accession>
<keyword evidence="1" id="KW-0479">Metal-binding</keyword>
<evidence type="ECO:0000313" key="7">
    <source>
        <dbReference type="Proteomes" id="UP000235145"/>
    </source>
</evidence>
<dbReference type="SMART" id="SM00249">
    <property type="entry name" value="PHD"/>
    <property type="match status" value="3"/>
</dbReference>
<proteinExistence type="predicted"/>
<protein>
    <recommendedName>
        <fullName evidence="5">Phorbol-ester/DAG-type domain-containing protein</fullName>
    </recommendedName>
</protein>
<dbReference type="Gene3D" id="3.30.60.20">
    <property type="match status" value="1"/>
</dbReference>
<evidence type="ECO:0000313" key="6">
    <source>
        <dbReference type="EMBL" id="KAJ0220208.1"/>
    </source>
</evidence>
<sequence>MDITKEREDMEEINHFSHKNHPLKLVNSETIDNAGLENRGGGGVIGCYACQKPISSSGFAYACMPCRHFMHKACAQLPLTINLPSLYEHPLTLRDRGPVKDFRSWTCDVCCNVNLGRGFYYNFRKPEDNFKFNACIDCCVVEIGRKVEADVIKEGTRIKIEHEGHPQHTLSLQLRPAAFLCDACNTEDKGLFYLCDSCGFWIHKTCASLAPTIHRPHHHPNHPLTLVYSLPEKFYKFSFYCEFCNIYIRRNDWLYHCENCRYFCHIKCALNAELPSTPRDGPSTSIADEEVDNLLQFPMSNAFTNPLKLLHSGMIAPDDDDDADRKTMINHWSHRHPLFLNVKHQADMSGCSSDRLEVCHGCVRHISLPYYSCKLDGCSFTLHKYCADLPLRLEHLLHPPHLLHLTLQHASIYQCNGCFSGGNNFFYQCQTCKFYLCVNCAFLPKSIKHKSHKHHLIQVIDREPLCSMCNSWSERMSYACKACNFILGKRCAMRMPNSIAHRYCKGHEIPLMYPPIMDHPEDFFCDVCETEMHPKFPMYYCQKCKNSFHPWCISGDDYYENMVHEGSRNVSYHKHVLTYVRRKRTPKYVCSNCNCDINGRLVLECRAKVCNFNICYLCHLLMR</sequence>
<keyword evidence="2" id="KW-0677">Repeat</keyword>
<comment type="caution">
    <text evidence="6">The sequence shown here is derived from an EMBL/GenBank/DDBJ whole genome shotgun (WGS) entry which is preliminary data.</text>
</comment>
<name>A0A9R1WDA0_LACSA</name>
<dbReference type="Pfam" id="PF03107">
    <property type="entry name" value="C1_2"/>
    <property type="match status" value="4"/>
</dbReference>
<dbReference type="PANTHER" id="PTHR32410:SF216">
    <property type="entry name" value="PHORBOL-ESTER_DAG-TYPE DOMAIN-CONTAINING PROTEIN"/>
    <property type="match status" value="1"/>
</dbReference>
<evidence type="ECO:0000256" key="4">
    <source>
        <dbReference type="ARBA" id="ARBA00022833"/>
    </source>
</evidence>
<dbReference type="InterPro" id="IPR046349">
    <property type="entry name" value="C1-like_sf"/>
</dbReference>
<organism evidence="6 7">
    <name type="scientific">Lactuca sativa</name>
    <name type="common">Garden lettuce</name>
    <dbReference type="NCBI Taxonomy" id="4236"/>
    <lineage>
        <taxon>Eukaryota</taxon>
        <taxon>Viridiplantae</taxon>
        <taxon>Streptophyta</taxon>
        <taxon>Embryophyta</taxon>
        <taxon>Tracheophyta</taxon>
        <taxon>Spermatophyta</taxon>
        <taxon>Magnoliopsida</taxon>
        <taxon>eudicotyledons</taxon>
        <taxon>Gunneridae</taxon>
        <taxon>Pentapetalae</taxon>
        <taxon>asterids</taxon>
        <taxon>campanulids</taxon>
        <taxon>Asterales</taxon>
        <taxon>Asteraceae</taxon>
        <taxon>Cichorioideae</taxon>
        <taxon>Cichorieae</taxon>
        <taxon>Lactucinae</taxon>
        <taxon>Lactuca</taxon>
    </lineage>
</organism>
<dbReference type="InterPro" id="IPR002219">
    <property type="entry name" value="PKC_DAG/PE"/>
</dbReference>
<dbReference type="EMBL" id="NBSK02000002">
    <property type="protein sequence ID" value="KAJ0220208.1"/>
    <property type="molecule type" value="Genomic_DNA"/>
</dbReference>
<dbReference type="GO" id="GO:0008270">
    <property type="term" value="F:zinc ion binding"/>
    <property type="evidence" value="ECO:0007669"/>
    <property type="project" value="UniProtKB-KW"/>
</dbReference>
<feature type="domain" description="Phorbol-ester/DAG-type" evidence="5">
    <location>
        <begin position="448"/>
        <end position="504"/>
    </location>
</feature>
<keyword evidence="3" id="KW-0863">Zinc-finger</keyword>
<keyword evidence="7" id="KW-1185">Reference proteome</keyword>
<dbReference type="PROSITE" id="PS50081">
    <property type="entry name" value="ZF_DAG_PE_2"/>
    <property type="match status" value="1"/>
</dbReference>
<dbReference type="SMART" id="SM00109">
    <property type="entry name" value="C1"/>
    <property type="match status" value="3"/>
</dbReference>
<evidence type="ECO:0000256" key="3">
    <source>
        <dbReference type="ARBA" id="ARBA00022771"/>
    </source>
</evidence>
<dbReference type="Proteomes" id="UP000235145">
    <property type="component" value="Unassembled WGS sequence"/>
</dbReference>
<dbReference type="PANTHER" id="PTHR32410">
    <property type="entry name" value="CYSTEINE/HISTIDINE-RICH C1 DOMAIN FAMILY PROTEIN"/>
    <property type="match status" value="1"/>
</dbReference>
<dbReference type="SUPFAM" id="SSF57889">
    <property type="entry name" value="Cysteine-rich domain"/>
    <property type="match status" value="5"/>
</dbReference>
<evidence type="ECO:0000259" key="5">
    <source>
        <dbReference type="PROSITE" id="PS50081"/>
    </source>
</evidence>
<evidence type="ECO:0000256" key="2">
    <source>
        <dbReference type="ARBA" id="ARBA00022737"/>
    </source>
</evidence>